<proteinExistence type="predicted"/>
<dbReference type="AlphaFoldDB" id="A0AAV4PGX8"/>
<name>A0AAV4PGX8_9ARAC</name>
<protein>
    <recommendedName>
        <fullName evidence="3">Secreted protein</fullName>
    </recommendedName>
</protein>
<dbReference type="Proteomes" id="UP001054837">
    <property type="component" value="Unassembled WGS sequence"/>
</dbReference>
<keyword evidence="2" id="KW-1185">Reference proteome</keyword>
<organism evidence="1 2">
    <name type="scientific">Caerostris darwini</name>
    <dbReference type="NCBI Taxonomy" id="1538125"/>
    <lineage>
        <taxon>Eukaryota</taxon>
        <taxon>Metazoa</taxon>
        <taxon>Ecdysozoa</taxon>
        <taxon>Arthropoda</taxon>
        <taxon>Chelicerata</taxon>
        <taxon>Arachnida</taxon>
        <taxon>Araneae</taxon>
        <taxon>Araneomorphae</taxon>
        <taxon>Entelegynae</taxon>
        <taxon>Araneoidea</taxon>
        <taxon>Araneidae</taxon>
        <taxon>Caerostris</taxon>
    </lineage>
</organism>
<evidence type="ECO:0000313" key="2">
    <source>
        <dbReference type="Proteomes" id="UP001054837"/>
    </source>
</evidence>
<comment type="caution">
    <text evidence="1">The sequence shown here is derived from an EMBL/GenBank/DDBJ whole genome shotgun (WGS) entry which is preliminary data.</text>
</comment>
<sequence length="92" mass="10231">MMRFCSGVNSSVSFEIRGFVKCFLASFANLGSLPGVSTHVTNESSRIGKGRFASIAHKRFLTCVNSHVPFESRQERKFFSPVNTHVFLSLLS</sequence>
<evidence type="ECO:0000313" key="1">
    <source>
        <dbReference type="EMBL" id="GIX95663.1"/>
    </source>
</evidence>
<accession>A0AAV4PGX8</accession>
<reference evidence="1 2" key="1">
    <citation type="submission" date="2021-06" db="EMBL/GenBank/DDBJ databases">
        <title>Caerostris darwini draft genome.</title>
        <authorList>
            <person name="Kono N."/>
            <person name="Arakawa K."/>
        </authorList>
    </citation>
    <scope>NUCLEOTIDE SEQUENCE [LARGE SCALE GENOMIC DNA]</scope>
</reference>
<dbReference type="EMBL" id="BPLQ01002780">
    <property type="protein sequence ID" value="GIX95663.1"/>
    <property type="molecule type" value="Genomic_DNA"/>
</dbReference>
<evidence type="ECO:0008006" key="3">
    <source>
        <dbReference type="Google" id="ProtNLM"/>
    </source>
</evidence>
<gene>
    <name evidence="1" type="ORF">CDAR_552051</name>
</gene>